<proteinExistence type="predicted"/>
<dbReference type="Pfam" id="PF18899">
    <property type="entry name" value="DUF5655"/>
    <property type="match status" value="1"/>
</dbReference>
<evidence type="ECO:0000313" key="2">
    <source>
        <dbReference type="EMBL" id="GGJ73959.1"/>
    </source>
</evidence>
<dbReference type="InterPro" id="IPR043714">
    <property type="entry name" value="DUF5655"/>
</dbReference>
<feature type="domain" description="DUF5655" evidence="1">
    <location>
        <begin position="85"/>
        <end position="191"/>
    </location>
</feature>
<dbReference type="Pfam" id="PF14117">
    <property type="entry name" value="DUF4287"/>
    <property type="match status" value="1"/>
</dbReference>
<dbReference type="InterPro" id="IPR025629">
    <property type="entry name" value="DUF4287"/>
</dbReference>
<dbReference type="EMBL" id="BMOE01000005">
    <property type="protein sequence ID" value="GGJ73959.1"/>
    <property type="molecule type" value="Genomic_DNA"/>
</dbReference>
<accession>A0A917UQ55</accession>
<dbReference type="Proteomes" id="UP000635726">
    <property type="component" value="Unassembled WGS sequence"/>
</dbReference>
<dbReference type="RefSeq" id="WP_188962520.1">
    <property type="nucleotide sequence ID" value="NZ_BMOE01000005.1"/>
</dbReference>
<dbReference type="AlphaFoldDB" id="A0A917UQ55"/>
<reference evidence="2" key="2">
    <citation type="submission" date="2020-09" db="EMBL/GenBank/DDBJ databases">
        <authorList>
            <person name="Sun Q."/>
            <person name="Ohkuma M."/>
        </authorList>
    </citation>
    <scope>NUCLEOTIDE SEQUENCE</scope>
    <source>
        <strain evidence="2">JCM 14371</strain>
    </source>
</reference>
<keyword evidence="3" id="KW-1185">Reference proteome</keyword>
<gene>
    <name evidence="2" type="ORF">GCM10008939_17830</name>
</gene>
<evidence type="ECO:0000313" key="3">
    <source>
        <dbReference type="Proteomes" id="UP000635726"/>
    </source>
</evidence>
<evidence type="ECO:0000259" key="1">
    <source>
        <dbReference type="Pfam" id="PF18899"/>
    </source>
</evidence>
<organism evidence="2 3">
    <name type="scientific">Deinococcus aquiradiocola</name>
    <dbReference type="NCBI Taxonomy" id="393059"/>
    <lineage>
        <taxon>Bacteria</taxon>
        <taxon>Thermotogati</taxon>
        <taxon>Deinococcota</taxon>
        <taxon>Deinococci</taxon>
        <taxon>Deinococcales</taxon>
        <taxon>Deinococcaceae</taxon>
        <taxon>Deinococcus</taxon>
    </lineage>
</organism>
<protein>
    <recommendedName>
        <fullName evidence="1">DUF5655 domain-containing protein</fullName>
    </recommendedName>
</protein>
<comment type="caution">
    <text evidence="2">The sequence shown here is derived from an EMBL/GenBank/DDBJ whole genome shotgun (WGS) entry which is preliminary data.</text>
</comment>
<sequence>MPGQVAEKNARAFQAYLENVQARTGLTVADFRAQAAQKGLTTHRELLAWLKTDLGLGHGHAQAVIATILNPDHSQKTADDHLTPLFAGKKAHWRPLYDALMGHVQAFGPDVETTYSKAYVSLFRPRRFASLHPASADRFDIGLNLKGAEPAGRLEAAGSWNRMVTHRVRIADPAEVDDEVYGWLRQAYDQHQP</sequence>
<reference evidence="2" key="1">
    <citation type="journal article" date="2014" name="Int. J. Syst. Evol. Microbiol.">
        <title>Complete genome sequence of Corynebacterium casei LMG S-19264T (=DSM 44701T), isolated from a smear-ripened cheese.</title>
        <authorList>
            <consortium name="US DOE Joint Genome Institute (JGI-PGF)"/>
            <person name="Walter F."/>
            <person name="Albersmeier A."/>
            <person name="Kalinowski J."/>
            <person name="Ruckert C."/>
        </authorList>
    </citation>
    <scope>NUCLEOTIDE SEQUENCE</scope>
    <source>
        <strain evidence="2">JCM 14371</strain>
    </source>
</reference>
<name>A0A917UQ55_9DEIO</name>